<evidence type="ECO:0000313" key="2">
    <source>
        <dbReference type="EMBL" id="KYF58232.1"/>
    </source>
</evidence>
<dbReference type="AlphaFoldDB" id="A0A150PRE5"/>
<dbReference type="InterPro" id="IPR010907">
    <property type="entry name" value="Ca-mediated_lectin"/>
</dbReference>
<sequence length="128" mass="14091">MPQLNGNTCEIDELPDGVTVTIKVTTNSRHTQRITVTRNDEVLCVFAGSGERNAMTGQSTIVANSRAKLQAKFEYQTDINAEWRKSHQLKSGGPYAIGSYNLLVIVAENGDDSDYNDSVLEFSWSTST</sequence>
<dbReference type="EMBL" id="JELX01001649">
    <property type="protein sequence ID" value="KYF58232.1"/>
    <property type="molecule type" value="Genomic_DNA"/>
</dbReference>
<evidence type="ECO:0000259" key="1">
    <source>
        <dbReference type="Pfam" id="PF07472"/>
    </source>
</evidence>
<reference evidence="2 3" key="1">
    <citation type="submission" date="2014-02" db="EMBL/GenBank/DDBJ databases">
        <title>The small core and large imbalanced accessory genome model reveals a collaborative survival strategy of Sorangium cellulosum strains in nature.</title>
        <authorList>
            <person name="Han K."/>
            <person name="Peng R."/>
            <person name="Blom J."/>
            <person name="Li Y.-Z."/>
        </authorList>
    </citation>
    <scope>NUCLEOTIDE SEQUENCE [LARGE SCALE GENOMIC DNA]</scope>
    <source>
        <strain evidence="2 3">So0157-18</strain>
    </source>
</reference>
<dbReference type="SUPFAM" id="SSF82026">
    <property type="entry name" value="Calcium-mediated lectin"/>
    <property type="match status" value="1"/>
</dbReference>
<organism evidence="2 3">
    <name type="scientific">Sorangium cellulosum</name>
    <name type="common">Polyangium cellulosum</name>
    <dbReference type="NCBI Taxonomy" id="56"/>
    <lineage>
        <taxon>Bacteria</taxon>
        <taxon>Pseudomonadati</taxon>
        <taxon>Myxococcota</taxon>
        <taxon>Polyangia</taxon>
        <taxon>Polyangiales</taxon>
        <taxon>Polyangiaceae</taxon>
        <taxon>Sorangium</taxon>
    </lineage>
</organism>
<dbReference type="Gene3D" id="2.60.120.400">
    <property type="entry name" value="Calcium-mediated lectin"/>
    <property type="match status" value="1"/>
</dbReference>
<accession>A0A150PRE5</accession>
<gene>
    <name evidence="2" type="ORF">BE04_14885</name>
</gene>
<comment type="caution">
    <text evidence="2">The sequence shown here is derived from an EMBL/GenBank/DDBJ whole genome shotgun (WGS) entry which is preliminary data.</text>
</comment>
<dbReference type="Pfam" id="PF07472">
    <property type="entry name" value="PA-IIL"/>
    <property type="match status" value="1"/>
</dbReference>
<dbReference type="InterPro" id="IPR036684">
    <property type="entry name" value="Ca_lectin_sf"/>
</dbReference>
<dbReference type="Proteomes" id="UP000075604">
    <property type="component" value="Unassembled WGS sequence"/>
</dbReference>
<feature type="domain" description="Calcium-mediated lectin" evidence="1">
    <location>
        <begin position="14"/>
        <end position="125"/>
    </location>
</feature>
<evidence type="ECO:0000313" key="3">
    <source>
        <dbReference type="Proteomes" id="UP000075604"/>
    </source>
</evidence>
<proteinExistence type="predicted"/>
<protein>
    <recommendedName>
        <fullName evidence="1">Calcium-mediated lectin domain-containing protein</fullName>
    </recommendedName>
</protein>
<name>A0A150PRE5_SORCE</name>